<proteinExistence type="predicted"/>
<comment type="caution">
    <text evidence="2">The sequence shown here is derived from an EMBL/GenBank/DDBJ whole genome shotgun (WGS) entry which is preliminary data.</text>
</comment>
<dbReference type="GO" id="GO:0003735">
    <property type="term" value="F:structural constituent of ribosome"/>
    <property type="evidence" value="ECO:0007669"/>
    <property type="project" value="InterPro"/>
</dbReference>
<feature type="domain" description="Large ribosomal subunit protein mL59" evidence="1">
    <location>
        <begin position="16"/>
        <end position="148"/>
    </location>
</feature>
<reference evidence="2" key="1">
    <citation type="submission" date="2023-10" db="EMBL/GenBank/DDBJ databases">
        <authorList>
            <person name="Hackl T."/>
        </authorList>
    </citation>
    <scope>NUCLEOTIDE SEQUENCE</scope>
</reference>
<sequence length="159" mass="18573">MATNSRYVELAKQLHPRLQRFFAKYPPNQILPASARMNTIKDGATANPFLPHKHPVTGKWHDPEFSLRRQAELVKMARNEGVEELLPFTHKGTEERIRHRVEHGLRVRGTGVGQSVKGHKHERMLAPKMEKRRTAMLGMPRLVREWRKTGKSKWNRYPK</sequence>
<organism evidence="2 3">
    <name type="scientific">Anthostomella pinea</name>
    <dbReference type="NCBI Taxonomy" id="933095"/>
    <lineage>
        <taxon>Eukaryota</taxon>
        <taxon>Fungi</taxon>
        <taxon>Dikarya</taxon>
        <taxon>Ascomycota</taxon>
        <taxon>Pezizomycotina</taxon>
        <taxon>Sordariomycetes</taxon>
        <taxon>Xylariomycetidae</taxon>
        <taxon>Xylariales</taxon>
        <taxon>Xylariaceae</taxon>
        <taxon>Anthostomella</taxon>
    </lineage>
</organism>
<name>A0AAI8YE80_9PEZI</name>
<evidence type="ECO:0000313" key="2">
    <source>
        <dbReference type="EMBL" id="CAJ2501510.1"/>
    </source>
</evidence>
<dbReference type="PANTHER" id="PTHR28041:SF1">
    <property type="entry name" value="LARGE RIBOSOMAL SUBUNIT PROTEIN ML59"/>
    <property type="match status" value="1"/>
</dbReference>
<evidence type="ECO:0000259" key="1">
    <source>
        <dbReference type="Pfam" id="PF18126"/>
    </source>
</evidence>
<dbReference type="PANTHER" id="PTHR28041">
    <property type="entry name" value="54S RIBOSOMAL PROTEIN L25, MITOCHONDRIAL"/>
    <property type="match status" value="1"/>
</dbReference>
<gene>
    <name evidence="2" type="ORF">KHLLAP_LOCUS1978</name>
</gene>
<dbReference type="AlphaFoldDB" id="A0AAI8YE80"/>
<evidence type="ECO:0000313" key="3">
    <source>
        <dbReference type="Proteomes" id="UP001295740"/>
    </source>
</evidence>
<dbReference type="InterPro" id="IPR040922">
    <property type="entry name" value="Ribosomal_mL59_dom"/>
</dbReference>
<dbReference type="EMBL" id="CAUWAG010000003">
    <property type="protein sequence ID" value="CAJ2501510.1"/>
    <property type="molecule type" value="Genomic_DNA"/>
</dbReference>
<accession>A0AAI8YE80</accession>
<dbReference type="Proteomes" id="UP001295740">
    <property type="component" value="Unassembled WGS sequence"/>
</dbReference>
<dbReference type="InterPro" id="IPR037507">
    <property type="entry name" value="Ribosomal_mL59"/>
</dbReference>
<protein>
    <submittedName>
        <fullName evidence="2">Uu.00g043630.m01.CDS01</fullName>
    </submittedName>
</protein>
<dbReference type="Pfam" id="PF18126">
    <property type="entry name" value="Mitoc_mL59"/>
    <property type="match status" value="1"/>
</dbReference>
<dbReference type="GO" id="GO:0005762">
    <property type="term" value="C:mitochondrial large ribosomal subunit"/>
    <property type="evidence" value="ECO:0007669"/>
    <property type="project" value="InterPro"/>
</dbReference>
<keyword evidence="3" id="KW-1185">Reference proteome</keyword>